<keyword evidence="2" id="KW-0646">Protease inhibitor</keyword>
<evidence type="ECO:0000259" key="4">
    <source>
        <dbReference type="Pfam" id="PF00079"/>
    </source>
</evidence>
<comment type="caution">
    <text evidence="5">The sequence shown here is derived from an EMBL/GenBank/DDBJ whole genome shotgun (WGS) entry which is preliminary data.</text>
</comment>
<evidence type="ECO:0000256" key="3">
    <source>
        <dbReference type="ARBA" id="ARBA00022900"/>
    </source>
</evidence>
<dbReference type="InterPro" id="IPR042178">
    <property type="entry name" value="Serpin_sf_1"/>
</dbReference>
<protein>
    <submittedName>
        <fullName evidence="5">Alpha-1-antitrypsin-like protein CM55-MS</fullName>
    </submittedName>
</protein>
<keyword evidence="6" id="KW-1185">Reference proteome</keyword>
<dbReference type="PANTHER" id="PTHR11461:SF211">
    <property type="entry name" value="GH10112P-RELATED"/>
    <property type="match status" value="1"/>
</dbReference>
<dbReference type="InterPro" id="IPR036186">
    <property type="entry name" value="Serpin_sf"/>
</dbReference>
<gene>
    <name evidence="5" type="primary">ALMS</name>
    <name evidence="5" type="ORF">FJT64_011533</name>
</gene>
<proteinExistence type="inferred from homology"/>
<reference evidence="5 6" key="1">
    <citation type="submission" date="2019-07" db="EMBL/GenBank/DDBJ databases">
        <title>Draft genome assembly of a fouling barnacle, Amphibalanus amphitrite (Darwin, 1854): The first reference genome for Thecostraca.</title>
        <authorList>
            <person name="Kim W."/>
        </authorList>
    </citation>
    <scope>NUCLEOTIDE SEQUENCE [LARGE SCALE GENOMIC DNA]</scope>
    <source>
        <strain evidence="5">SNU_AA5</strain>
        <tissue evidence="5">Soma without cirri and trophi</tissue>
    </source>
</reference>
<dbReference type="GO" id="GO:0005615">
    <property type="term" value="C:extracellular space"/>
    <property type="evidence" value="ECO:0007669"/>
    <property type="project" value="InterPro"/>
</dbReference>
<name>A0A6A4V6J3_AMPAM</name>
<comment type="similarity">
    <text evidence="1">Belongs to the serpin family.</text>
</comment>
<dbReference type="InterPro" id="IPR000215">
    <property type="entry name" value="Serpin_fam"/>
</dbReference>
<feature type="domain" description="Serpin" evidence="4">
    <location>
        <begin position="7"/>
        <end position="82"/>
    </location>
</feature>
<dbReference type="SUPFAM" id="SSF56574">
    <property type="entry name" value="Serpins"/>
    <property type="match status" value="2"/>
</dbReference>
<dbReference type="AlphaFoldDB" id="A0A6A4V6J3"/>
<feature type="domain" description="Serpin" evidence="4">
    <location>
        <begin position="84"/>
        <end position="147"/>
    </location>
</feature>
<evidence type="ECO:0000256" key="1">
    <source>
        <dbReference type="ARBA" id="ARBA00009500"/>
    </source>
</evidence>
<evidence type="ECO:0000313" key="6">
    <source>
        <dbReference type="Proteomes" id="UP000440578"/>
    </source>
</evidence>
<accession>A0A6A4V6J3</accession>
<dbReference type="OrthoDB" id="6355607at2759"/>
<dbReference type="GO" id="GO:0004867">
    <property type="term" value="F:serine-type endopeptidase inhibitor activity"/>
    <property type="evidence" value="ECO:0007669"/>
    <property type="project" value="UniProtKB-KW"/>
</dbReference>
<evidence type="ECO:0000313" key="5">
    <source>
        <dbReference type="EMBL" id="KAF0290226.1"/>
    </source>
</evidence>
<dbReference type="InterPro" id="IPR023796">
    <property type="entry name" value="Serpin_dom"/>
</dbReference>
<dbReference type="Gene3D" id="3.30.497.10">
    <property type="entry name" value="Antithrombin, subunit I, domain 2"/>
    <property type="match status" value="2"/>
</dbReference>
<dbReference type="Pfam" id="PF00079">
    <property type="entry name" value="Serpin"/>
    <property type="match status" value="2"/>
</dbReference>
<dbReference type="Proteomes" id="UP000440578">
    <property type="component" value="Unassembled WGS sequence"/>
</dbReference>
<keyword evidence="3" id="KW-0722">Serine protease inhibitor</keyword>
<dbReference type="PANTHER" id="PTHR11461">
    <property type="entry name" value="SERINE PROTEASE INHIBITOR, SERPIN"/>
    <property type="match status" value="1"/>
</dbReference>
<sequence length="149" mass="15652">MDLLELSSNVTCDVFNGLYLRDGFSVKANYSAVLSTYYSASVSTFSGPADAAQAINAAVAATTNNLIRQLVDAEALTDAVFVLLIVNKVFHKVVIEVDEKGTEAAGAGGVVGITSVPPSFTLDRPFVAIVWNSLHSVNMFTAYVASPAS</sequence>
<organism evidence="5 6">
    <name type="scientific">Amphibalanus amphitrite</name>
    <name type="common">Striped barnacle</name>
    <name type="synonym">Balanus amphitrite</name>
    <dbReference type="NCBI Taxonomy" id="1232801"/>
    <lineage>
        <taxon>Eukaryota</taxon>
        <taxon>Metazoa</taxon>
        <taxon>Ecdysozoa</taxon>
        <taxon>Arthropoda</taxon>
        <taxon>Crustacea</taxon>
        <taxon>Multicrustacea</taxon>
        <taxon>Cirripedia</taxon>
        <taxon>Thoracica</taxon>
        <taxon>Thoracicalcarea</taxon>
        <taxon>Balanomorpha</taxon>
        <taxon>Balanoidea</taxon>
        <taxon>Balanidae</taxon>
        <taxon>Amphibalaninae</taxon>
        <taxon>Amphibalanus</taxon>
    </lineage>
</organism>
<evidence type="ECO:0000256" key="2">
    <source>
        <dbReference type="ARBA" id="ARBA00022690"/>
    </source>
</evidence>
<dbReference type="EMBL" id="VIIS01001968">
    <property type="protein sequence ID" value="KAF0290226.1"/>
    <property type="molecule type" value="Genomic_DNA"/>
</dbReference>